<gene>
    <name evidence="11" type="ORF">ACFFGY_20130</name>
</gene>
<dbReference type="InterPro" id="IPR013767">
    <property type="entry name" value="PAS_fold"/>
</dbReference>
<keyword evidence="8" id="KW-0902">Two-component regulatory system</keyword>
<evidence type="ECO:0000256" key="7">
    <source>
        <dbReference type="ARBA" id="ARBA00022840"/>
    </source>
</evidence>
<dbReference type="SUPFAM" id="SSF55785">
    <property type="entry name" value="PYP-like sensor domain (PAS domain)"/>
    <property type="match status" value="1"/>
</dbReference>
<evidence type="ECO:0000256" key="2">
    <source>
        <dbReference type="ARBA" id="ARBA00012438"/>
    </source>
</evidence>
<dbReference type="Gene3D" id="3.30.450.20">
    <property type="entry name" value="PAS domain"/>
    <property type="match status" value="1"/>
</dbReference>
<sequence length="434" mass="46107">MSGAVSALIRKVTPRANKTARVAAALPPEATVILAAIPAPVVVLDEADRFRFANPAAELFFQLSAQSLSQISLRDLLPEGSRLLSLVAQVRGLDAPVADHDLLLESPRLHRSDVSAHGAPLPEVPGAVVLTLQDGSAAQRLDRQLNFRGAARGASAMAAMLAHEVKNPLSGIRGAAQLLEQAASEGDRELCTLIQDEVDRIRDLVERMDMFSERPVERGPVNIHEVLGHVRRVAGTGFAAHLRLVEDYDPSLPPVFGNRDLLVQVLLNLVKNAAEAVHPVEGEIVLSTAYRHGVRIAVPGSEERVHLPLEVSVRDNGPGIPEEVRATLFEPFITTKRGGQGLGLALVAKLVADAGGLIACESRPGRTVFRLALPMPPTGAHGAAKHPTTRSAQPGDHHPGTGEEHGARSQGRKAQAPSADHSDNIPAVEDNTVS</sequence>
<dbReference type="CDD" id="cd00130">
    <property type="entry name" value="PAS"/>
    <property type="match status" value="1"/>
</dbReference>
<evidence type="ECO:0000256" key="1">
    <source>
        <dbReference type="ARBA" id="ARBA00000085"/>
    </source>
</evidence>
<dbReference type="InterPro" id="IPR000014">
    <property type="entry name" value="PAS"/>
</dbReference>
<evidence type="ECO:0000256" key="4">
    <source>
        <dbReference type="ARBA" id="ARBA00022679"/>
    </source>
</evidence>
<evidence type="ECO:0000256" key="3">
    <source>
        <dbReference type="ARBA" id="ARBA00022553"/>
    </source>
</evidence>
<dbReference type="Gene3D" id="1.10.287.130">
    <property type="match status" value="1"/>
</dbReference>
<dbReference type="InterPro" id="IPR005467">
    <property type="entry name" value="His_kinase_dom"/>
</dbReference>
<evidence type="ECO:0000313" key="11">
    <source>
        <dbReference type="EMBL" id="MFC0410566.1"/>
    </source>
</evidence>
<comment type="catalytic activity">
    <reaction evidence="1">
        <text>ATP + protein L-histidine = ADP + protein N-phospho-L-histidine.</text>
        <dbReference type="EC" id="2.7.13.3"/>
    </reaction>
</comment>
<dbReference type="Proteomes" id="UP001589865">
    <property type="component" value="Unassembled WGS sequence"/>
</dbReference>
<dbReference type="Pfam" id="PF02518">
    <property type="entry name" value="HATPase_c"/>
    <property type="match status" value="1"/>
</dbReference>
<dbReference type="PROSITE" id="PS50109">
    <property type="entry name" value="HIS_KIN"/>
    <property type="match status" value="1"/>
</dbReference>
<dbReference type="SMART" id="SM00387">
    <property type="entry name" value="HATPase_c"/>
    <property type="match status" value="1"/>
</dbReference>
<keyword evidence="7" id="KW-0067">ATP-binding</keyword>
<evidence type="ECO:0000256" key="8">
    <source>
        <dbReference type="ARBA" id="ARBA00023012"/>
    </source>
</evidence>
<feature type="compositionally biased region" description="Basic and acidic residues" evidence="9">
    <location>
        <begin position="395"/>
        <end position="407"/>
    </location>
</feature>
<evidence type="ECO:0000256" key="9">
    <source>
        <dbReference type="SAM" id="MobiDB-lite"/>
    </source>
</evidence>
<dbReference type="EC" id="2.7.13.3" evidence="2"/>
<dbReference type="SUPFAM" id="SSF47384">
    <property type="entry name" value="Homodimeric domain of signal transducing histidine kinase"/>
    <property type="match status" value="1"/>
</dbReference>
<evidence type="ECO:0000256" key="6">
    <source>
        <dbReference type="ARBA" id="ARBA00022777"/>
    </source>
</evidence>
<keyword evidence="12" id="KW-1185">Reference proteome</keyword>
<dbReference type="SUPFAM" id="SSF55874">
    <property type="entry name" value="ATPase domain of HSP90 chaperone/DNA topoisomerase II/histidine kinase"/>
    <property type="match status" value="1"/>
</dbReference>
<dbReference type="PANTHER" id="PTHR43065:SF10">
    <property type="entry name" value="PEROXIDE STRESS-ACTIVATED HISTIDINE KINASE MAK3"/>
    <property type="match status" value="1"/>
</dbReference>
<evidence type="ECO:0000313" key="12">
    <source>
        <dbReference type="Proteomes" id="UP001589865"/>
    </source>
</evidence>
<dbReference type="Pfam" id="PF00512">
    <property type="entry name" value="HisKA"/>
    <property type="match status" value="1"/>
</dbReference>
<dbReference type="PRINTS" id="PR00344">
    <property type="entry name" value="BCTRLSENSOR"/>
</dbReference>
<dbReference type="Gene3D" id="3.30.565.10">
    <property type="entry name" value="Histidine kinase-like ATPase, C-terminal domain"/>
    <property type="match status" value="1"/>
</dbReference>
<organism evidence="11 12">
    <name type="scientific">Roseomonas elaeocarpi</name>
    <dbReference type="NCBI Taxonomy" id="907779"/>
    <lineage>
        <taxon>Bacteria</taxon>
        <taxon>Pseudomonadati</taxon>
        <taxon>Pseudomonadota</taxon>
        <taxon>Alphaproteobacteria</taxon>
        <taxon>Acetobacterales</taxon>
        <taxon>Roseomonadaceae</taxon>
        <taxon>Roseomonas</taxon>
    </lineage>
</organism>
<dbReference type="CDD" id="cd00082">
    <property type="entry name" value="HisKA"/>
    <property type="match status" value="1"/>
</dbReference>
<evidence type="ECO:0000259" key="10">
    <source>
        <dbReference type="PROSITE" id="PS50109"/>
    </source>
</evidence>
<dbReference type="InterPro" id="IPR003661">
    <property type="entry name" value="HisK_dim/P_dom"/>
</dbReference>
<keyword evidence="3" id="KW-0597">Phosphoprotein</keyword>
<dbReference type="InterPro" id="IPR036890">
    <property type="entry name" value="HATPase_C_sf"/>
</dbReference>
<evidence type="ECO:0000256" key="5">
    <source>
        <dbReference type="ARBA" id="ARBA00022741"/>
    </source>
</evidence>
<keyword evidence="4" id="KW-0808">Transferase</keyword>
<feature type="region of interest" description="Disordered" evidence="9">
    <location>
        <begin position="371"/>
        <end position="434"/>
    </location>
</feature>
<keyword evidence="5" id="KW-0547">Nucleotide-binding</keyword>
<dbReference type="InterPro" id="IPR036097">
    <property type="entry name" value="HisK_dim/P_sf"/>
</dbReference>
<dbReference type="InterPro" id="IPR003594">
    <property type="entry name" value="HATPase_dom"/>
</dbReference>
<dbReference type="SMART" id="SM00388">
    <property type="entry name" value="HisKA"/>
    <property type="match status" value="1"/>
</dbReference>
<reference evidence="11 12" key="1">
    <citation type="submission" date="2024-09" db="EMBL/GenBank/DDBJ databases">
        <authorList>
            <person name="Sun Q."/>
            <person name="Mori K."/>
        </authorList>
    </citation>
    <scope>NUCLEOTIDE SEQUENCE [LARGE SCALE GENOMIC DNA]</scope>
    <source>
        <strain evidence="11 12">TBRC 5777</strain>
    </source>
</reference>
<dbReference type="PANTHER" id="PTHR43065">
    <property type="entry name" value="SENSOR HISTIDINE KINASE"/>
    <property type="match status" value="1"/>
</dbReference>
<feature type="domain" description="Histidine kinase" evidence="10">
    <location>
        <begin position="160"/>
        <end position="377"/>
    </location>
</feature>
<keyword evidence="6" id="KW-0418">Kinase</keyword>
<proteinExistence type="predicted"/>
<dbReference type="SMART" id="SM00091">
    <property type="entry name" value="PAS"/>
    <property type="match status" value="1"/>
</dbReference>
<dbReference type="EMBL" id="JBHLUN010000015">
    <property type="protein sequence ID" value="MFC0410566.1"/>
    <property type="molecule type" value="Genomic_DNA"/>
</dbReference>
<comment type="caution">
    <text evidence="11">The sequence shown here is derived from an EMBL/GenBank/DDBJ whole genome shotgun (WGS) entry which is preliminary data.</text>
</comment>
<name>A0ABV6K1X4_9PROT</name>
<accession>A0ABV6K1X4</accession>
<dbReference type="Pfam" id="PF00989">
    <property type="entry name" value="PAS"/>
    <property type="match status" value="1"/>
</dbReference>
<protein>
    <recommendedName>
        <fullName evidence="2">histidine kinase</fullName>
        <ecNumber evidence="2">2.7.13.3</ecNumber>
    </recommendedName>
</protein>
<dbReference type="RefSeq" id="WP_377046311.1">
    <property type="nucleotide sequence ID" value="NZ_JBHLUN010000015.1"/>
</dbReference>
<dbReference type="InterPro" id="IPR035965">
    <property type="entry name" value="PAS-like_dom_sf"/>
</dbReference>
<dbReference type="InterPro" id="IPR004358">
    <property type="entry name" value="Sig_transdc_His_kin-like_C"/>
</dbReference>